<organism evidence="2 3">
    <name type="scientific">Barrientosiimonas humi</name>
    <dbReference type="NCBI Taxonomy" id="999931"/>
    <lineage>
        <taxon>Bacteria</taxon>
        <taxon>Bacillati</taxon>
        <taxon>Actinomycetota</taxon>
        <taxon>Actinomycetes</taxon>
        <taxon>Micrococcales</taxon>
        <taxon>Dermacoccaceae</taxon>
        <taxon>Barrientosiimonas</taxon>
    </lineage>
</organism>
<comment type="caution">
    <text evidence="2">The sequence shown here is derived from an EMBL/GenBank/DDBJ whole genome shotgun (WGS) entry which is preliminary data.</text>
</comment>
<feature type="transmembrane region" description="Helical" evidence="1">
    <location>
        <begin position="76"/>
        <end position="96"/>
    </location>
</feature>
<reference evidence="2 3" key="1">
    <citation type="submission" date="2019-06" db="EMBL/GenBank/DDBJ databases">
        <title>Sequencing the genomes of 1000 actinobacteria strains.</title>
        <authorList>
            <person name="Klenk H.-P."/>
        </authorList>
    </citation>
    <scope>NUCLEOTIDE SEQUENCE [LARGE SCALE GENOMIC DNA]</scope>
    <source>
        <strain evidence="2 3">DSM 24617</strain>
    </source>
</reference>
<evidence type="ECO:0000313" key="2">
    <source>
        <dbReference type="EMBL" id="TQL31916.1"/>
    </source>
</evidence>
<gene>
    <name evidence="2" type="ORF">FB554_0030</name>
</gene>
<keyword evidence="3" id="KW-1185">Reference proteome</keyword>
<dbReference type="Proteomes" id="UP000318336">
    <property type="component" value="Unassembled WGS sequence"/>
</dbReference>
<proteinExistence type="predicted"/>
<accession>A0A542X840</accession>
<keyword evidence="1" id="KW-0812">Transmembrane</keyword>
<dbReference type="AlphaFoldDB" id="A0A542X840"/>
<dbReference type="EMBL" id="VFOK01000001">
    <property type="protein sequence ID" value="TQL31916.1"/>
    <property type="molecule type" value="Genomic_DNA"/>
</dbReference>
<keyword evidence="1" id="KW-1133">Transmembrane helix</keyword>
<protein>
    <submittedName>
        <fullName evidence="2">Uncharacterized protein</fullName>
    </submittedName>
</protein>
<evidence type="ECO:0000256" key="1">
    <source>
        <dbReference type="SAM" id="Phobius"/>
    </source>
</evidence>
<evidence type="ECO:0000313" key="3">
    <source>
        <dbReference type="Proteomes" id="UP000318336"/>
    </source>
</evidence>
<name>A0A542X840_9MICO</name>
<keyword evidence="1" id="KW-0472">Membrane</keyword>
<sequence length="205" mass="20939">MVSGLLLFVRARGGTAVCGVLAAIVVANLTLQNQLIFDPGSPEGTLVQAWFPIAVSLAAARASYDSTGPLSVFAGKRVQAIAAGWLVAVGCAALIVSQPGAPAAESSIYQIRPALPVGLTVAVAYLASCVAPFWWTATISFVWATALFFAARPALTGGDSWVAAIWDGANGADTVVSVLIVVAAAAVKSVCAARRIVQPPADPHR</sequence>